<feature type="compositionally biased region" description="Basic and acidic residues" evidence="2">
    <location>
        <begin position="1"/>
        <end position="14"/>
    </location>
</feature>
<keyword evidence="5" id="KW-1185">Reference proteome</keyword>
<name>A0AAD4YM92_PRUDU</name>
<accession>A0AAD4YM92</accession>
<keyword evidence="1" id="KW-0479">Metal-binding</keyword>
<dbReference type="SUPFAM" id="SSF57756">
    <property type="entry name" value="Retrovirus zinc finger-like domains"/>
    <property type="match status" value="1"/>
</dbReference>
<gene>
    <name evidence="4" type="ORF">L3X38_043436</name>
</gene>
<dbReference type="InterPro" id="IPR036875">
    <property type="entry name" value="Znf_CCHC_sf"/>
</dbReference>
<evidence type="ECO:0000256" key="1">
    <source>
        <dbReference type="PROSITE-ProRule" id="PRU00047"/>
    </source>
</evidence>
<keyword evidence="1" id="KW-0862">Zinc</keyword>
<sequence length="198" mass="21935">MEAKANIVEKESRNNKKRKHSGEGSSQGNSKKSKEFEGKCFNCNKQGHLDVDCRIVSEVNLVGNTKEWWVDTGATRHICSEKNMSSTNEANDQGEPLFMGNSSTSKIHGQGKIVLKMTSGKEDTLNNVLHVPEIRKNIVSGSLLSKNGFKLVSESDKFVFTKNGMYVGKGYLTDGLFKMNVMTIVHKVNNKVSSAYIL</sequence>
<evidence type="ECO:0000313" key="5">
    <source>
        <dbReference type="Proteomes" id="UP001054821"/>
    </source>
</evidence>
<dbReference type="InterPro" id="IPR001878">
    <property type="entry name" value="Znf_CCHC"/>
</dbReference>
<keyword evidence="1" id="KW-0863">Zinc-finger</keyword>
<evidence type="ECO:0000256" key="2">
    <source>
        <dbReference type="SAM" id="MobiDB-lite"/>
    </source>
</evidence>
<dbReference type="EMBL" id="JAJFAZ020000008">
    <property type="protein sequence ID" value="KAI5314260.1"/>
    <property type="molecule type" value="Genomic_DNA"/>
</dbReference>
<protein>
    <recommendedName>
        <fullName evidence="3">CCHC-type domain-containing protein</fullName>
    </recommendedName>
</protein>
<dbReference type="Proteomes" id="UP001054821">
    <property type="component" value="Chromosome 8"/>
</dbReference>
<feature type="domain" description="CCHC-type" evidence="3">
    <location>
        <begin position="39"/>
        <end position="54"/>
    </location>
</feature>
<dbReference type="PANTHER" id="PTHR47592">
    <property type="entry name" value="PBF68 PROTEIN"/>
    <property type="match status" value="1"/>
</dbReference>
<comment type="caution">
    <text evidence="4">The sequence shown here is derived from an EMBL/GenBank/DDBJ whole genome shotgun (WGS) entry which is preliminary data.</text>
</comment>
<dbReference type="AlphaFoldDB" id="A0AAD4YM92"/>
<evidence type="ECO:0000313" key="4">
    <source>
        <dbReference type="EMBL" id="KAI5314260.1"/>
    </source>
</evidence>
<proteinExistence type="predicted"/>
<evidence type="ECO:0000259" key="3">
    <source>
        <dbReference type="PROSITE" id="PS50158"/>
    </source>
</evidence>
<dbReference type="PANTHER" id="PTHR47592:SF24">
    <property type="entry name" value="BNACNNG30200D PROTEIN"/>
    <property type="match status" value="1"/>
</dbReference>
<dbReference type="Pfam" id="PF22936">
    <property type="entry name" value="Pol_BBD"/>
    <property type="match status" value="1"/>
</dbReference>
<organism evidence="4 5">
    <name type="scientific">Prunus dulcis</name>
    <name type="common">Almond</name>
    <name type="synonym">Amygdalus dulcis</name>
    <dbReference type="NCBI Taxonomy" id="3755"/>
    <lineage>
        <taxon>Eukaryota</taxon>
        <taxon>Viridiplantae</taxon>
        <taxon>Streptophyta</taxon>
        <taxon>Embryophyta</taxon>
        <taxon>Tracheophyta</taxon>
        <taxon>Spermatophyta</taxon>
        <taxon>Magnoliopsida</taxon>
        <taxon>eudicotyledons</taxon>
        <taxon>Gunneridae</taxon>
        <taxon>Pentapetalae</taxon>
        <taxon>rosids</taxon>
        <taxon>fabids</taxon>
        <taxon>Rosales</taxon>
        <taxon>Rosaceae</taxon>
        <taxon>Amygdaloideae</taxon>
        <taxon>Amygdaleae</taxon>
        <taxon>Prunus</taxon>
    </lineage>
</organism>
<dbReference type="GO" id="GO:0003676">
    <property type="term" value="F:nucleic acid binding"/>
    <property type="evidence" value="ECO:0007669"/>
    <property type="project" value="InterPro"/>
</dbReference>
<reference evidence="4 5" key="1">
    <citation type="journal article" date="2022" name="G3 (Bethesda)">
        <title>Whole-genome sequence and methylome profiling of the almond [Prunus dulcis (Mill.) D.A. Webb] cultivar 'Nonpareil'.</title>
        <authorList>
            <person name="D'Amico-Willman K.M."/>
            <person name="Ouma W.Z."/>
            <person name="Meulia T."/>
            <person name="Sideli G.M."/>
            <person name="Gradziel T.M."/>
            <person name="Fresnedo-Ramirez J."/>
        </authorList>
    </citation>
    <scope>NUCLEOTIDE SEQUENCE [LARGE SCALE GENOMIC DNA]</scope>
    <source>
        <strain evidence="4">Clone GOH B32 T37-40</strain>
    </source>
</reference>
<dbReference type="GO" id="GO:0008270">
    <property type="term" value="F:zinc ion binding"/>
    <property type="evidence" value="ECO:0007669"/>
    <property type="project" value="UniProtKB-KW"/>
</dbReference>
<dbReference type="PROSITE" id="PS50158">
    <property type="entry name" value="ZF_CCHC"/>
    <property type="match status" value="1"/>
</dbReference>
<feature type="region of interest" description="Disordered" evidence="2">
    <location>
        <begin position="1"/>
        <end position="34"/>
    </location>
</feature>
<dbReference type="InterPro" id="IPR054722">
    <property type="entry name" value="PolX-like_BBD"/>
</dbReference>